<dbReference type="eggNOG" id="COG3209">
    <property type="taxonomic scope" value="Bacteria"/>
</dbReference>
<dbReference type="HOGENOM" id="CLU_233926_0_0_7"/>
<dbReference type="PANTHER" id="PTHR32305">
    <property type="match status" value="1"/>
</dbReference>
<organism evidence="2 3">
    <name type="scientific">Stigmatella aurantiaca (strain DW4/3-1)</name>
    <dbReference type="NCBI Taxonomy" id="378806"/>
    <lineage>
        <taxon>Bacteria</taxon>
        <taxon>Pseudomonadati</taxon>
        <taxon>Myxococcota</taxon>
        <taxon>Myxococcia</taxon>
        <taxon>Myxococcales</taxon>
        <taxon>Cystobacterineae</taxon>
        <taxon>Archangiaceae</taxon>
        <taxon>Stigmatella</taxon>
    </lineage>
</organism>
<dbReference type="STRING" id="378806.STAUR_7288"/>
<sequence length="2000" mass="215547">MVGPRSLWQVLAVFSLWMAPLEKAEAQVCSLPSAAPVAGTALPEACGRISFCMGVREVICSCGGDASCQMSCCGSGQSCQLQAIGKDAPAGNYQCCYSGFSCANTEPGEVTMGAATSCPGNAGFPCEVKGGSQPSPCANGPGLCSQGGTCVFKNDHPDISFPSGGGFCSPEMGTRCVGAPMPGEYPETCNNGIDENCDGQVDEDCPFVEPEGGTPISCRGEECSCNPIAAGDPVNTAQGNSLERVVDVSIPGTVAPLQFIRNYSSNPLEWLHDGPLAGAPKPFGSSPAQADSVEWWHNHLSVVVMKGGRWSVRDREGRLLRFEACAGTACQASPGYGNKSIPERLSRTASGFILVTATGEQLLFEAPFAPGSGGVDRYFLSRILSPSGGTVETLHYAPPGDSRCPVGAAGGGSGVPYLAEIVSPDSHLLLSYRALEKAGGQVECVLGGVSLRVPQESGTSSVPVVTYAYATQGGEDRPGRLASAAWADRSETYEYLAGAYQQSSSRGRIVRHEYGVNGQVSLAQGGGEAWHFEPEVLVTACQPGSNCCGALPSKRTATNTQSGRGDGSEVAVHLTRSFETLSNFGQTLEPRLYRTTDSCGAYNYACSAGTVQHEWACSTGNSPGYEQARKDKRNNWEVYGYAQENGMVRSPLEMTSNQKGATDKNGAGALETEFFTYTYGPHGEQLLATQERETVLGPVGERTKTSSLYEPGTTRKKAVIQSGWTRVRQENGSWTVEHRFAGTFFFTSRVALGETAPDPFNRTLEAHGPCFVANGQATDCLPGEYPLTQYHYWPETETGPRRNRLKSVSVYASLAAAPDVTTFQEYDAWGNVTSSVDANGVVTQAAYQEQRLLTRTVGSQPPTSYGYDQGRLSWIRHPEGNHEVFCYRKATPTQACTGGEPSEQLQWKAKAASADGAVWTEKVAYAYWADGTVKEERYLSWGAAGAETRRVVKFAADAHQRPAWSQEGEKPAGASSWSSNASVRLFDGADNLIGLGDPFHAPSAWCGGPNPAGTAASSACSSFLYDRANRLIQADGPSYSGRNRTCVTYDGQGNVASIKQGCPGNTACQSCAMPANVYVHDDFGQVVEVQLPDTEGPVRYAYGARGEVIVRETQEMRLRGEHLAYAYDSMGRMRSASRKYTSPTPGQQVLYRLGYGQDESPDSSCPQPLHTRGRLRFRDDSFGRTWFQYDEVGRLVGEIRLRAGTVACGGGLQSTPHTAYSYTPNGGLAQIVYPHGRTVTYVYASGAAADRISAVDVSLYDGASWRVERLLSGVAWEPYSGLRGYQLHHPGASNVSSVEYALGDDASSATGLSSCPVAPPSTASSDFSGRLRSLRVSSGALALGAGPGDIFHRSYWWKAGHVAADYTCLLGATGLARKVNYSYGRDIQLLSVTPSSAQGALSSQGFDYDFRGNRTNFISDGNGNSDFVYAPSPGMDRLLSWNVRNYPGTEAEFVYDADGRAVEKRKNRLKSESAAHSWLEFAYGPNESVATDSVFKAVSVGGVSYNYFYDALGRRRLKVYPSGAMDEFFYDSSHQLLTDQGNNAIIPSAGFYVEDDYIWLGGRPVSLIRGRFSTGWVREPDASSDCARNGESAACGVYFPITDHVGKPVLMLDASRKVAGIADYNGFGQINRFGSIKETAHPSGSSSYGHNQVNASIVAFSQPVGGTPATSSLPNTVVRMRVLFGMVDTEASASGPVDYAQVKMDSTNTPVGGPIGGRSNAPFWSAWMQPSNGRVAVHFNSNAGNCCPGANGTLDCTMTCNYEGVTVAGYEYRRFQTGAQPFWTPLRFPGQYHDEETDLLENWNRYYDPSIGRYLQPEPLLADPKWVKGQTQEGAGVYAYAYGLNNPLHFTDPDGRRVVGTADRNDWWNILQDVLWDLRSSQAVHDWFMACFGEDPLANDDEYRIHAPKSDWWCKARDVKAYTNWYVQETTLCRETLFDLPPAGPPGTQKRQLAETVMHELSHQVSLKTLDTPSYCGVSTQASQCSAEEAGQIGWNAVRR</sequence>
<dbReference type="InterPro" id="IPR045351">
    <property type="entry name" value="DUF6531"/>
</dbReference>
<dbReference type="Proteomes" id="UP000001351">
    <property type="component" value="Chromosome"/>
</dbReference>
<evidence type="ECO:0000313" key="2">
    <source>
        <dbReference type="EMBL" id="ADO75044.1"/>
    </source>
</evidence>
<evidence type="ECO:0000259" key="1">
    <source>
        <dbReference type="Pfam" id="PF20148"/>
    </source>
</evidence>
<dbReference type="Pfam" id="PF20148">
    <property type="entry name" value="DUF6531"/>
    <property type="match status" value="1"/>
</dbReference>
<reference evidence="2 3" key="1">
    <citation type="journal article" date="2011" name="Mol. Biol. Evol.">
        <title>Comparative genomic analysis of fruiting body formation in Myxococcales.</title>
        <authorList>
            <person name="Huntley S."/>
            <person name="Hamann N."/>
            <person name="Wegener-Feldbrugge S."/>
            <person name="Treuner-Lange A."/>
            <person name="Kube M."/>
            <person name="Reinhardt R."/>
            <person name="Klages S."/>
            <person name="Muller R."/>
            <person name="Ronning C.M."/>
            <person name="Nierman W.C."/>
            <person name="Sogaard-Andersen L."/>
        </authorList>
    </citation>
    <scope>NUCLEOTIDE SEQUENCE [LARGE SCALE GENOMIC DNA]</scope>
    <source>
        <strain evidence="2 3">DW4/3-1</strain>
    </source>
</reference>
<gene>
    <name evidence="2" type="ordered locus">STAUR_7288</name>
</gene>
<protein>
    <submittedName>
        <fullName evidence="2">YD repeat protein</fullName>
    </submittedName>
</protein>
<dbReference type="PANTHER" id="PTHR32305:SF15">
    <property type="entry name" value="PROTEIN RHSA-RELATED"/>
    <property type="match status" value="1"/>
</dbReference>
<dbReference type="InterPro" id="IPR022385">
    <property type="entry name" value="Rhs_assc_core"/>
</dbReference>
<dbReference type="KEGG" id="sur:STAUR_7288"/>
<dbReference type="NCBIfam" id="TIGR03696">
    <property type="entry name" value="Rhs_assc_core"/>
    <property type="match status" value="1"/>
</dbReference>
<keyword evidence="3" id="KW-1185">Reference proteome</keyword>
<dbReference type="Gene3D" id="2.180.10.10">
    <property type="entry name" value="RHS repeat-associated core"/>
    <property type="match status" value="3"/>
</dbReference>
<name>E3FD39_STIAD</name>
<dbReference type="EMBL" id="CP002271">
    <property type="protein sequence ID" value="ADO75044.1"/>
    <property type="molecule type" value="Genomic_DNA"/>
</dbReference>
<accession>E3FD39</accession>
<proteinExistence type="predicted"/>
<evidence type="ECO:0000313" key="3">
    <source>
        <dbReference type="Proteomes" id="UP000001351"/>
    </source>
</evidence>
<feature type="domain" description="DUF6531" evidence="1">
    <location>
        <begin position="231"/>
        <end position="273"/>
    </location>
</feature>
<dbReference type="InterPro" id="IPR050708">
    <property type="entry name" value="T6SS_VgrG/RHS"/>
</dbReference>